<dbReference type="KEGG" id="mpad:KEF85_02655"/>
<evidence type="ECO:0000313" key="3">
    <source>
        <dbReference type="Proteomes" id="UP000676649"/>
    </source>
</evidence>
<feature type="transmembrane region" description="Helical" evidence="1">
    <location>
        <begin position="23"/>
        <end position="42"/>
    </location>
</feature>
<protein>
    <submittedName>
        <fullName evidence="2">DUF4381 domain-containing protein</fullName>
    </submittedName>
</protein>
<keyword evidence="3" id="KW-1185">Reference proteome</keyword>
<dbReference type="AlphaFoldDB" id="A0A975MR53"/>
<keyword evidence="1" id="KW-0812">Transmembrane</keyword>
<organism evidence="2 3">
    <name type="scientific">Methylomonas paludis</name>
    <dbReference type="NCBI Taxonomy" id="1173101"/>
    <lineage>
        <taxon>Bacteria</taxon>
        <taxon>Pseudomonadati</taxon>
        <taxon>Pseudomonadota</taxon>
        <taxon>Gammaproteobacteria</taxon>
        <taxon>Methylococcales</taxon>
        <taxon>Methylococcaceae</taxon>
        <taxon>Methylomonas</taxon>
    </lineage>
</organism>
<evidence type="ECO:0000256" key="1">
    <source>
        <dbReference type="SAM" id="Phobius"/>
    </source>
</evidence>
<dbReference type="Proteomes" id="UP000676649">
    <property type="component" value="Chromosome"/>
</dbReference>
<keyword evidence="1" id="KW-1133">Transmembrane helix</keyword>
<proteinExistence type="predicted"/>
<evidence type="ECO:0000313" key="2">
    <source>
        <dbReference type="EMBL" id="QWF72466.1"/>
    </source>
</evidence>
<gene>
    <name evidence="2" type="ORF">KEF85_02655</name>
</gene>
<name>A0A975MR53_9GAMM</name>
<sequence length="170" mass="19090">MEPLPLRDIHLPEPISWWPPAPGWWLVAILVLILITLAGYLYRRAQQRIALQTAAKLLLAIRNNPDRDNLETLIALSAWLRRVAISTTPRSDVASLSGQDWLAFLDKSFTDAPFSQGVGQCLANAQYRQSPPDTVEFAELFSLCERWLKRQKPAGNSTGLLSGVIFRNKP</sequence>
<dbReference type="InterPro" id="IPR025489">
    <property type="entry name" value="DUF4381"/>
</dbReference>
<reference evidence="2" key="1">
    <citation type="submission" date="2021-04" db="EMBL/GenBank/DDBJ databases">
        <title>Draft genome sequence data of methanotrophic Methylovulum sp. strain S1L and Methylomonas sp. strain S2AM isolated from boreal lake water columns.</title>
        <authorList>
            <person name="Rissanen A.J."/>
            <person name="Mangayil R."/>
            <person name="Svenning M.M."/>
            <person name="Khanongnuch R."/>
        </authorList>
    </citation>
    <scope>NUCLEOTIDE SEQUENCE</scope>
    <source>
        <strain evidence="2">S2AM</strain>
    </source>
</reference>
<dbReference type="EMBL" id="CP073754">
    <property type="protein sequence ID" value="QWF72466.1"/>
    <property type="molecule type" value="Genomic_DNA"/>
</dbReference>
<keyword evidence="1" id="KW-0472">Membrane</keyword>
<dbReference type="Pfam" id="PF14316">
    <property type="entry name" value="DUF4381"/>
    <property type="match status" value="1"/>
</dbReference>
<accession>A0A975MR53</accession>